<dbReference type="Proteomes" id="UP001295684">
    <property type="component" value="Unassembled WGS sequence"/>
</dbReference>
<proteinExistence type="predicted"/>
<evidence type="ECO:0000313" key="1">
    <source>
        <dbReference type="EMBL" id="CAI2379807.1"/>
    </source>
</evidence>
<sequence length="43" mass="5060">MSILPIRLRMKTFNKTKSRDLLCDTDSPFRTKKKHIFSSSDSE</sequence>
<keyword evidence="2" id="KW-1185">Reference proteome</keyword>
<dbReference type="AlphaFoldDB" id="A0AAD2D491"/>
<organism evidence="1 2">
    <name type="scientific">Euplotes crassus</name>
    <dbReference type="NCBI Taxonomy" id="5936"/>
    <lineage>
        <taxon>Eukaryota</taxon>
        <taxon>Sar</taxon>
        <taxon>Alveolata</taxon>
        <taxon>Ciliophora</taxon>
        <taxon>Intramacronucleata</taxon>
        <taxon>Spirotrichea</taxon>
        <taxon>Hypotrichia</taxon>
        <taxon>Euplotida</taxon>
        <taxon>Euplotidae</taxon>
        <taxon>Moneuplotes</taxon>
    </lineage>
</organism>
<name>A0AAD2D491_EUPCR</name>
<accession>A0AAD2D491</accession>
<dbReference type="EMBL" id="CAMPGE010021672">
    <property type="protein sequence ID" value="CAI2379807.1"/>
    <property type="molecule type" value="Genomic_DNA"/>
</dbReference>
<gene>
    <name evidence="1" type="ORF">ECRASSUSDP1_LOCUS21224</name>
</gene>
<protein>
    <submittedName>
        <fullName evidence="1">Uncharacterized protein</fullName>
    </submittedName>
</protein>
<reference evidence="1" key="1">
    <citation type="submission" date="2023-07" db="EMBL/GenBank/DDBJ databases">
        <authorList>
            <consortium name="AG Swart"/>
            <person name="Singh M."/>
            <person name="Singh A."/>
            <person name="Seah K."/>
            <person name="Emmerich C."/>
        </authorList>
    </citation>
    <scope>NUCLEOTIDE SEQUENCE</scope>
    <source>
        <strain evidence="1">DP1</strain>
    </source>
</reference>
<comment type="caution">
    <text evidence="1">The sequence shown here is derived from an EMBL/GenBank/DDBJ whole genome shotgun (WGS) entry which is preliminary data.</text>
</comment>
<evidence type="ECO:0000313" key="2">
    <source>
        <dbReference type="Proteomes" id="UP001295684"/>
    </source>
</evidence>